<gene>
    <name evidence="3" type="ORF">HINF_LOCUS26625</name>
    <name evidence="4" type="ORF">HINF_LOCUS28388</name>
</gene>
<reference evidence="3" key="1">
    <citation type="submission" date="2023-06" db="EMBL/GenBank/DDBJ databases">
        <authorList>
            <person name="Kurt Z."/>
        </authorList>
    </citation>
    <scope>NUCLEOTIDE SEQUENCE</scope>
</reference>
<dbReference type="EMBL" id="CATOUU010000660">
    <property type="protein sequence ID" value="CAI9938980.1"/>
    <property type="molecule type" value="Genomic_DNA"/>
</dbReference>
<sequence>MAQQEMKIVVLGDASVGKSSILYRYVSDSFNQFPASTINASFYRKLLVSKIPTNLQLWDTASQEKFKSIIPMYYRNADIIIIVFSVDSISSFNQAKIQVEEVRQKQEKPNIILLGNKCDLHNSIKNEAEDYALEAGYKLHWVSALNGQGVKQAFTEAVEDVLNKQEFKMKTAQSQVIEHKQLNVAKKELKTGCCK</sequence>
<dbReference type="PROSITE" id="PS51421">
    <property type="entry name" value="RAS"/>
    <property type="match status" value="1"/>
</dbReference>
<dbReference type="PRINTS" id="PR00449">
    <property type="entry name" value="RASTRNSFRMNG"/>
</dbReference>
<dbReference type="SMART" id="SM00173">
    <property type="entry name" value="RAS"/>
    <property type="match status" value="1"/>
</dbReference>
<dbReference type="SMART" id="SM00174">
    <property type="entry name" value="RHO"/>
    <property type="match status" value="1"/>
</dbReference>
<dbReference type="InterPro" id="IPR050227">
    <property type="entry name" value="Rab"/>
</dbReference>
<evidence type="ECO:0000313" key="5">
    <source>
        <dbReference type="Proteomes" id="UP001642409"/>
    </source>
</evidence>
<protein>
    <submittedName>
        <fullName evidence="3">Rab1a</fullName>
    </submittedName>
</protein>
<evidence type="ECO:0000256" key="2">
    <source>
        <dbReference type="ARBA" id="ARBA00023134"/>
    </source>
</evidence>
<organism evidence="3">
    <name type="scientific">Hexamita inflata</name>
    <dbReference type="NCBI Taxonomy" id="28002"/>
    <lineage>
        <taxon>Eukaryota</taxon>
        <taxon>Metamonada</taxon>
        <taxon>Diplomonadida</taxon>
        <taxon>Hexamitidae</taxon>
        <taxon>Hexamitinae</taxon>
        <taxon>Hexamita</taxon>
    </lineage>
</organism>
<dbReference type="Proteomes" id="UP001642409">
    <property type="component" value="Unassembled WGS sequence"/>
</dbReference>
<dbReference type="SMART" id="SM00175">
    <property type="entry name" value="RAB"/>
    <property type="match status" value="1"/>
</dbReference>
<dbReference type="PROSITE" id="PS51419">
    <property type="entry name" value="RAB"/>
    <property type="match status" value="1"/>
</dbReference>
<keyword evidence="5" id="KW-1185">Reference proteome</keyword>
<evidence type="ECO:0000256" key="1">
    <source>
        <dbReference type="ARBA" id="ARBA00022741"/>
    </source>
</evidence>
<proteinExistence type="predicted"/>
<reference evidence="4 5" key="2">
    <citation type="submission" date="2024-07" db="EMBL/GenBank/DDBJ databases">
        <authorList>
            <person name="Akdeniz Z."/>
        </authorList>
    </citation>
    <scope>NUCLEOTIDE SEQUENCE [LARGE SCALE GENOMIC DNA]</scope>
</reference>
<dbReference type="InterPro" id="IPR027417">
    <property type="entry name" value="P-loop_NTPase"/>
</dbReference>
<dbReference type="AlphaFoldDB" id="A0AA86U1Y9"/>
<dbReference type="InterPro" id="IPR005225">
    <property type="entry name" value="Small_GTP-bd"/>
</dbReference>
<dbReference type="InterPro" id="IPR001806">
    <property type="entry name" value="Small_GTPase"/>
</dbReference>
<evidence type="ECO:0000313" key="4">
    <source>
        <dbReference type="EMBL" id="CAL6021903.1"/>
    </source>
</evidence>
<evidence type="ECO:0000313" key="3">
    <source>
        <dbReference type="EMBL" id="CAI9938980.1"/>
    </source>
</evidence>
<dbReference type="Pfam" id="PF00071">
    <property type="entry name" value="Ras"/>
    <property type="match status" value="1"/>
</dbReference>
<dbReference type="GO" id="GO:0003924">
    <property type="term" value="F:GTPase activity"/>
    <property type="evidence" value="ECO:0007669"/>
    <property type="project" value="InterPro"/>
</dbReference>
<dbReference type="PROSITE" id="PS51420">
    <property type="entry name" value="RHO"/>
    <property type="match status" value="1"/>
</dbReference>
<dbReference type="Gene3D" id="3.40.50.300">
    <property type="entry name" value="P-loop containing nucleotide triphosphate hydrolases"/>
    <property type="match status" value="1"/>
</dbReference>
<dbReference type="FunFam" id="3.40.50.300:FF:000808">
    <property type="entry name" value="Small GTP-binding protein, putative"/>
    <property type="match status" value="1"/>
</dbReference>
<accession>A0AA86U1Y9</accession>
<dbReference type="SUPFAM" id="SSF52540">
    <property type="entry name" value="P-loop containing nucleoside triphosphate hydrolases"/>
    <property type="match status" value="1"/>
</dbReference>
<keyword evidence="2" id="KW-0342">GTP-binding</keyword>
<keyword evidence="1" id="KW-0547">Nucleotide-binding</keyword>
<dbReference type="PANTHER" id="PTHR47977">
    <property type="entry name" value="RAS-RELATED PROTEIN RAB"/>
    <property type="match status" value="1"/>
</dbReference>
<comment type="caution">
    <text evidence="3">The sequence shown here is derived from an EMBL/GenBank/DDBJ whole genome shotgun (WGS) entry which is preliminary data.</text>
</comment>
<dbReference type="CDD" id="cd00154">
    <property type="entry name" value="Rab"/>
    <property type="match status" value="1"/>
</dbReference>
<dbReference type="GO" id="GO:0005525">
    <property type="term" value="F:GTP binding"/>
    <property type="evidence" value="ECO:0007669"/>
    <property type="project" value="UniProtKB-KW"/>
</dbReference>
<dbReference type="NCBIfam" id="TIGR00231">
    <property type="entry name" value="small_GTP"/>
    <property type="match status" value="1"/>
</dbReference>
<dbReference type="EMBL" id="CAXDID020000090">
    <property type="protein sequence ID" value="CAL6021903.1"/>
    <property type="molecule type" value="Genomic_DNA"/>
</dbReference>
<name>A0AA86U1Y9_9EUKA</name>